<comment type="caution">
    <text evidence="7">The sequence shown here is derived from an EMBL/GenBank/DDBJ whole genome shotgun (WGS) entry which is preliminary data.</text>
</comment>
<evidence type="ECO:0000256" key="3">
    <source>
        <dbReference type="ARBA" id="ARBA00023125"/>
    </source>
</evidence>
<organism evidence="7 8">
    <name type="scientific">Micromonospora echinofusca</name>
    <dbReference type="NCBI Taxonomy" id="47858"/>
    <lineage>
        <taxon>Bacteria</taxon>
        <taxon>Bacillati</taxon>
        <taxon>Actinomycetota</taxon>
        <taxon>Actinomycetes</taxon>
        <taxon>Micromonosporales</taxon>
        <taxon>Micromonosporaceae</taxon>
        <taxon>Micromonospora</taxon>
    </lineage>
</organism>
<dbReference type="InterPro" id="IPR036388">
    <property type="entry name" value="WH-like_DNA-bd_sf"/>
</dbReference>
<accession>A0ABS3VSR9</accession>
<dbReference type="PANTHER" id="PTHR48111">
    <property type="entry name" value="REGULATOR OF RPOS"/>
    <property type="match status" value="1"/>
</dbReference>
<gene>
    <name evidence="7" type="ORF">GSF22_15520</name>
</gene>
<dbReference type="Gene3D" id="1.10.10.10">
    <property type="entry name" value="Winged helix-like DNA-binding domain superfamily/Winged helix DNA-binding domain"/>
    <property type="match status" value="1"/>
</dbReference>
<reference evidence="7 8" key="1">
    <citation type="submission" date="2019-12" db="EMBL/GenBank/DDBJ databases">
        <title>Whole genome sequencing of endophytic Actinobacterium Micromonospora sp. MPMI6T.</title>
        <authorList>
            <person name="Evv R."/>
            <person name="Podile A.R."/>
        </authorList>
    </citation>
    <scope>NUCLEOTIDE SEQUENCE [LARGE SCALE GENOMIC DNA]</scope>
    <source>
        <strain evidence="7 8">MPMI6</strain>
    </source>
</reference>
<dbReference type="SUPFAM" id="SSF46894">
    <property type="entry name" value="C-terminal effector domain of the bipartite response regulators"/>
    <property type="match status" value="1"/>
</dbReference>
<feature type="domain" description="OmpR/PhoB-type" evidence="6">
    <location>
        <begin position="58"/>
        <end position="155"/>
    </location>
</feature>
<dbReference type="Pfam" id="PF00486">
    <property type="entry name" value="Trans_reg_C"/>
    <property type="match status" value="1"/>
</dbReference>
<proteinExistence type="predicted"/>
<name>A0ABS3VSR9_MICEH</name>
<dbReference type="Proteomes" id="UP000823521">
    <property type="component" value="Unassembled WGS sequence"/>
</dbReference>
<evidence type="ECO:0000256" key="2">
    <source>
        <dbReference type="ARBA" id="ARBA00023012"/>
    </source>
</evidence>
<evidence type="ECO:0000256" key="4">
    <source>
        <dbReference type="PROSITE-ProRule" id="PRU01091"/>
    </source>
</evidence>
<dbReference type="CDD" id="cd00383">
    <property type="entry name" value="trans_reg_C"/>
    <property type="match status" value="1"/>
</dbReference>
<sequence>MSVTIRLSPDGPAVSRDSAAVLDLLRQLTELDRSHRPATALPAAGVDVSARRDAGAPPPGRRAHPAGLHVHPDSRTVYRGGDPVALTRIEFDLLLHLTRNRRQVLTRRQLLDAVWGSVHVGERTVDVHVQRLRAKVGDGRPLVTTVRGVGYRLHDGADVVLAPPQG</sequence>
<evidence type="ECO:0000259" key="6">
    <source>
        <dbReference type="PROSITE" id="PS51755"/>
    </source>
</evidence>
<evidence type="ECO:0000313" key="7">
    <source>
        <dbReference type="EMBL" id="MBO4207408.1"/>
    </source>
</evidence>
<evidence type="ECO:0000256" key="5">
    <source>
        <dbReference type="SAM" id="MobiDB-lite"/>
    </source>
</evidence>
<dbReference type="PANTHER" id="PTHR48111:SF40">
    <property type="entry name" value="PHOSPHATE REGULON TRANSCRIPTIONAL REGULATORY PROTEIN PHOB"/>
    <property type="match status" value="1"/>
</dbReference>
<protein>
    <submittedName>
        <fullName evidence="7">Winged helix family transcriptional regulator</fullName>
    </submittedName>
</protein>
<feature type="region of interest" description="Disordered" evidence="5">
    <location>
        <begin position="36"/>
        <end position="67"/>
    </location>
</feature>
<evidence type="ECO:0000256" key="1">
    <source>
        <dbReference type="ARBA" id="ARBA00022553"/>
    </source>
</evidence>
<dbReference type="PROSITE" id="PS51755">
    <property type="entry name" value="OMPR_PHOB"/>
    <property type="match status" value="1"/>
</dbReference>
<evidence type="ECO:0000313" key="8">
    <source>
        <dbReference type="Proteomes" id="UP000823521"/>
    </source>
</evidence>
<dbReference type="InterPro" id="IPR001867">
    <property type="entry name" value="OmpR/PhoB-type_DNA-bd"/>
</dbReference>
<keyword evidence="2" id="KW-0902">Two-component regulatory system</keyword>
<dbReference type="EMBL" id="WVUH01000121">
    <property type="protein sequence ID" value="MBO4207408.1"/>
    <property type="molecule type" value="Genomic_DNA"/>
</dbReference>
<dbReference type="InterPro" id="IPR039420">
    <property type="entry name" value="WalR-like"/>
</dbReference>
<keyword evidence="1" id="KW-0597">Phosphoprotein</keyword>
<dbReference type="SMART" id="SM00862">
    <property type="entry name" value="Trans_reg_C"/>
    <property type="match status" value="1"/>
</dbReference>
<keyword evidence="8" id="KW-1185">Reference proteome</keyword>
<keyword evidence="3 4" id="KW-0238">DNA-binding</keyword>
<dbReference type="InterPro" id="IPR016032">
    <property type="entry name" value="Sig_transdc_resp-reg_C-effctor"/>
</dbReference>
<feature type="DNA-binding region" description="OmpR/PhoB-type" evidence="4">
    <location>
        <begin position="58"/>
        <end position="155"/>
    </location>
</feature>